<evidence type="ECO:0000313" key="2">
    <source>
        <dbReference type="EMBL" id="KAL1495182.1"/>
    </source>
</evidence>
<proteinExistence type="predicted"/>
<organism evidence="2 3">
    <name type="scientific">Prymnesium parvum</name>
    <name type="common">Toxic golden alga</name>
    <dbReference type="NCBI Taxonomy" id="97485"/>
    <lineage>
        <taxon>Eukaryota</taxon>
        <taxon>Haptista</taxon>
        <taxon>Haptophyta</taxon>
        <taxon>Prymnesiophyceae</taxon>
        <taxon>Prymnesiales</taxon>
        <taxon>Prymnesiaceae</taxon>
        <taxon>Prymnesium</taxon>
    </lineage>
</organism>
<evidence type="ECO:0000256" key="1">
    <source>
        <dbReference type="SAM" id="MobiDB-lite"/>
    </source>
</evidence>
<sequence>MSRVLYRYIAPFPDACLLAMAHTLQWARANNCSTGSTLHDSWTIGRQRPFRLLECVAAGARANRSRWMAAVNPYMFYEGRRLHHHRVFSHFLPWRGSWPSTGLVDFLGVRVDDAPHTYCSWAYSRQRRAYANRVAVCDLFHVLQPNVDVQLTWPVISEEYFEYVDVLTAVLEYVQAAATPTAGAQHMSTAGARPFSFVELGAGYGHWSLAASQALDQLAPASPRHLVLVDVVAGLERVVRRLCALNGVAEQSLHWHTGYVAGSRILNQAELANGRVNAFRYNSVWGTSAQGNSTTVMRRLNGGYDPDHPVVPGGERQPQRQTQDARAQSIAAPLNPWVPRPSNVCNRRKSPAVNRREAAAAPERDCAHRASTVHTADHVRNGERGRPAFRQAWSTSCNQPNSTAT</sequence>
<evidence type="ECO:0008006" key="4">
    <source>
        <dbReference type="Google" id="ProtNLM"/>
    </source>
</evidence>
<dbReference type="Proteomes" id="UP001515480">
    <property type="component" value="Unassembled WGS sequence"/>
</dbReference>
<protein>
    <recommendedName>
        <fullName evidence="4">Type II protein arginine methyltransferase</fullName>
    </recommendedName>
</protein>
<evidence type="ECO:0000313" key="3">
    <source>
        <dbReference type="Proteomes" id="UP001515480"/>
    </source>
</evidence>
<keyword evidence="3" id="KW-1185">Reference proteome</keyword>
<feature type="compositionally biased region" description="Polar residues" evidence="1">
    <location>
        <begin position="392"/>
        <end position="405"/>
    </location>
</feature>
<reference evidence="2 3" key="1">
    <citation type="journal article" date="2024" name="Science">
        <title>Giant polyketide synthase enzymes in the biosynthesis of giant marine polyether toxins.</title>
        <authorList>
            <person name="Fallon T.R."/>
            <person name="Shende V.V."/>
            <person name="Wierzbicki I.H."/>
            <person name="Pendleton A.L."/>
            <person name="Watervoot N.F."/>
            <person name="Auber R.P."/>
            <person name="Gonzalez D.J."/>
            <person name="Wisecaver J.H."/>
            <person name="Moore B.S."/>
        </authorList>
    </citation>
    <scope>NUCLEOTIDE SEQUENCE [LARGE SCALE GENOMIC DNA]</scope>
    <source>
        <strain evidence="2 3">12B1</strain>
    </source>
</reference>
<comment type="caution">
    <text evidence="2">The sequence shown here is derived from an EMBL/GenBank/DDBJ whole genome shotgun (WGS) entry which is preliminary data.</text>
</comment>
<dbReference type="AlphaFoldDB" id="A0AB34I9T3"/>
<gene>
    <name evidence="2" type="ORF">AB1Y20_017047</name>
</gene>
<feature type="compositionally biased region" description="Basic and acidic residues" evidence="1">
    <location>
        <begin position="375"/>
        <end position="386"/>
    </location>
</feature>
<dbReference type="EMBL" id="JBGBPQ010000033">
    <property type="protein sequence ID" value="KAL1495182.1"/>
    <property type="molecule type" value="Genomic_DNA"/>
</dbReference>
<feature type="region of interest" description="Disordered" evidence="1">
    <location>
        <begin position="303"/>
        <end position="405"/>
    </location>
</feature>
<accession>A0AB34I9T3</accession>
<feature type="compositionally biased region" description="Basic and acidic residues" evidence="1">
    <location>
        <begin position="354"/>
        <end position="368"/>
    </location>
</feature>
<name>A0AB34I9T3_PRYPA</name>